<dbReference type="AlphaFoldDB" id="D9CGH1"/>
<keyword evidence="1" id="KW-0614">Plasmid</keyword>
<protein>
    <submittedName>
        <fullName evidence="1">Uncharacterized protein</fullName>
    </submittedName>
</protein>
<sequence>MASAKTRGLSAPLLRACFPRTLSGYPTLGFFVCCLVFFSTSMTETQVKTELKQILGRGFIEETFWLIGHLINIEEHLFESGMIDQAVLIRNQRRQYVNEWVKMLHLDEKLLNRDWCIYKHLLSLLIHIEEVTTSGEAIMNPEFAFKTKELYDQLKEYAFQLVEFHRRGGNTVE</sequence>
<accession>D9CGH1</accession>
<proteinExistence type="predicted"/>
<name>D9CGH1_9ARCH</name>
<organism evidence="1">
    <name type="scientific">archaeon enrichment culture clone 1(2010)</name>
    <dbReference type="NCBI Taxonomy" id="795325"/>
    <lineage>
        <taxon>Archaea</taxon>
        <taxon>environmental samples</taxon>
    </lineage>
</organism>
<geneLocation type="plasmid" evidence="1">
    <name>hyperthermophilic archaeal plasmid 1</name>
</geneLocation>
<gene>
    <name evidence="1" type="ORF">pHA1_gp47</name>
</gene>
<reference evidence="1" key="1">
    <citation type="journal article" date="2010" name="Environ. Microbiol.">
        <title>Metagenomic analyses of novel viruses and plasmids from a cultured environmental sample of hyperthermophilic neutrophiles.</title>
        <authorList>
            <person name="Garrett R.A."/>
            <person name="Prangishvili D."/>
            <person name="Shah S.A."/>
            <person name="Reuter M."/>
            <person name="Stetter K.O."/>
            <person name="Peng X."/>
        </authorList>
    </citation>
    <scope>NUCLEOTIDE SEQUENCE</scope>
    <source>
        <plasmid evidence="1">hyperthermophilic archaeal plasmid 1</plasmid>
    </source>
</reference>
<evidence type="ECO:0000313" key="1">
    <source>
        <dbReference type="EMBL" id="ADJ54325.1"/>
    </source>
</evidence>
<dbReference type="EMBL" id="GU722198">
    <property type="protein sequence ID" value="ADJ54325.1"/>
    <property type="molecule type" value="Genomic_DNA"/>
</dbReference>